<dbReference type="InterPro" id="IPR024704">
    <property type="entry name" value="SMC"/>
</dbReference>
<feature type="coiled-coil region" evidence="3">
    <location>
        <begin position="662"/>
        <end position="859"/>
    </location>
</feature>
<dbReference type="EMBL" id="JAPFFF010000009">
    <property type="protein sequence ID" value="KAK8882289.1"/>
    <property type="molecule type" value="Genomic_DNA"/>
</dbReference>
<keyword evidence="1 3" id="KW-0175">Coiled coil</keyword>
<evidence type="ECO:0000259" key="5">
    <source>
        <dbReference type="SMART" id="SM00968"/>
    </source>
</evidence>
<name>A0ABR2JTS5_9EUKA</name>
<sequence>MFIKRVKISGFKAYGETTDFGEFSSKKNCIYGLNGSGKSSFFSAIEFVLLDEFSHLRPTDRQSLLYSGKTLLTTPAAYVEIVFDNSSQRLPIKDNEVSVRRSIGINKDEYFIQRKHSTRQDLVNLFDSANYSIGTGLFSVRQGRVKTIAEMTDADRIELIYEVSGMHSYDEQRRESISMLAQAEKRREQISEAIIEIDQKLAQIQQEKQELEEYEKIMRVKHALEYIVYENDRSKVERKIEENETNIKNESSVVNNLQVEKDEIAKNRTSLESDLKTLNNQIQQNEQENSLLEQKRQDLIRKKARSDCALEKLKQKMKNAEIDLDQLQKINDKYTEKFNDLKKKREICKNECETLNNQKIRLETILNYNQSLEESYDNIAQIDQQIQTFSEKIESFKTSNQTKRENLETKISKAEAFISQKTEEKNKAIEEDKRIQEDRIKYNNEQKKLFKTQFGLQKNKQYQELAYQKAISDYEHMMGETAEAIKYIKEHYSEKDGFYGQLIDLIEFDEKFNAAVDSAAGRNLFSVVIENDSLALRILNDLKQNNIYGQVNFFLLNRIRGKRANIEKTLNSEPLIDLITFDDKVKNVVEFIFGSIALCSSIEIAAEIANTKNYTCVTLLGDTCYYSGVMTGGYISTKRSITTAKHKIELMNKPLQKTILSLDEVNSNISEVKNKLESIEKEINMNEKQIPNINTEIIKAQSKFSEYQKEIEQIDNDFQNLQTKLNDLQDQKKTLEETVEIQKKEASSLSDNDSTNRENDKKQLCEVVSELAKKKLELQQINCDYNELSKKINSTTKEINELQSEKLKELKEKMEKETKEIQESIDSFEQESSENENTRNQLQENFEDLNKKLNAIRKSEKDCKKKLNYEANRLEELNRSKTILSSKRDEIIKSIANIGFLPSDEIEQHKNLPISQILENLDDVNSQLQSFKFVNKKAIEQFKQFEKQGIDLKARQEDIDKSIEPIKKLIIQLDKNKEKAVTRTCSLVSDNFTKIYKKLDPTRNANLILTTQDDANEIGGADFSPSEGEFSNKSENESDSNSEDGNGKNNIFSDFDYEKEKRRRSKVLNLTGMSIAVNGEKIDALSGGEKTLVAIALLFALQQTEANPFYLLDEIDSDLDVNAREALAKMIDEMADDVNMFKQVQFIYTTHRGELMQHADKFFAVKHTGAGSIVQETNYEDAASFIGDVRDDDNNNV</sequence>
<dbReference type="PIRSF" id="PIRSF005719">
    <property type="entry name" value="SMC"/>
    <property type="match status" value="1"/>
</dbReference>
<accession>A0ABR2JTS5</accession>
<reference evidence="6 7" key="1">
    <citation type="submission" date="2024-04" db="EMBL/GenBank/DDBJ databases">
        <title>Tritrichomonas musculus Genome.</title>
        <authorList>
            <person name="Alves-Ferreira E."/>
            <person name="Grigg M."/>
            <person name="Lorenzi H."/>
            <person name="Galac M."/>
        </authorList>
    </citation>
    <scope>NUCLEOTIDE SEQUENCE [LARGE SCALE GENOMIC DNA]</scope>
    <source>
        <strain evidence="6 7">EAF2021</strain>
    </source>
</reference>
<dbReference type="InterPro" id="IPR027417">
    <property type="entry name" value="P-loop_NTPase"/>
</dbReference>
<dbReference type="Gene3D" id="3.30.70.1620">
    <property type="match status" value="1"/>
</dbReference>
<comment type="caution">
    <text evidence="6">The sequence shown here is derived from an EMBL/GenBank/DDBJ whole genome shotgun (WGS) entry which is preliminary data.</text>
</comment>
<feature type="domain" description="SMC hinge" evidence="5">
    <location>
        <begin position="496"/>
        <end position="609"/>
    </location>
</feature>
<organism evidence="6 7">
    <name type="scientific">Tritrichomonas musculus</name>
    <dbReference type="NCBI Taxonomy" id="1915356"/>
    <lineage>
        <taxon>Eukaryota</taxon>
        <taxon>Metamonada</taxon>
        <taxon>Parabasalia</taxon>
        <taxon>Tritrichomonadida</taxon>
        <taxon>Tritrichomonadidae</taxon>
        <taxon>Tritrichomonas</taxon>
    </lineage>
</organism>
<dbReference type="Pfam" id="PF02463">
    <property type="entry name" value="SMC_N"/>
    <property type="match status" value="1"/>
</dbReference>
<dbReference type="Gene3D" id="3.40.50.300">
    <property type="entry name" value="P-loop containing nucleotide triphosphate hydrolases"/>
    <property type="match status" value="2"/>
</dbReference>
<feature type="coiled-coil region" evidence="3">
    <location>
        <begin position="404"/>
        <end position="439"/>
    </location>
</feature>
<comment type="similarity">
    <text evidence="2">Belongs to the SMC family.</text>
</comment>
<dbReference type="InterPro" id="IPR003959">
    <property type="entry name" value="ATPase_AAA_core"/>
</dbReference>
<dbReference type="SUPFAM" id="SSF52540">
    <property type="entry name" value="P-loop containing nucleoside triphosphate hydrolases"/>
    <property type="match status" value="1"/>
</dbReference>
<dbReference type="PANTHER" id="PTHR43977">
    <property type="entry name" value="STRUCTURAL MAINTENANCE OF CHROMOSOMES PROTEIN 3"/>
    <property type="match status" value="1"/>
</dbReference>
<dbReference type="InterPro" id="IPR003395">
    <property type="entry name" value="RecF/RecN/SMC_N"/>
</dbReference>
<comment type="subcellular location">
    <subcellularLocation>
        <location evidence="2">Nucleus</location>
    </subcellularLocation>
</comment>
<dbReference type="Pfam" id="PF06470">
    <property type="entry name" value="SMC_hinge"/>
    <property type="match status" value="1"/>
</dbReference>
<feature type="region of interest" description="Disordered" evidence="4">
    <location>
        <begin position="1016"/>
        <end position="1054"/>
    </location>
</feature>
<dbReference type="InterPro" id="IPR036277">
    <property type="entry name" value="SMC_hinge_sf"/>
</dbReference>
<feature type="coiled-coil region" evidence="3">
    <location>
        <begin position="180"/>
        <end position="358"/>
    </location>
</feature>
<evidence type="ECO:0000256" key="4">
    <source>
        <dbReference type="SAM" id="MobiDB-lite"/>
    </source>
</evidence>
<keyword evidence="2" id="KW-0539">Nucleus</keyword>
<dbReference type="SMART" id="SM00968">
    <property type="entry name" value="SMC_hinge"/>
    <property type="match status" value="1"/>
</dbReference>
<dbReference type="InterPro" id="IPR010935">
    <property type="entry name" value="SMC_hinge"/>
</dbReference>
<proteinExistence type="inferred from homology"/>
<keyword evidence="7" id="KW-1185">Reference proteome</keyword>
<dbReference type="Proteomes" id="UP001470230">
    <property type="component" value="Unassembled WGS sequence"/>
</dbReference>
<dbReference type="Gene3D" id="1.20.1060.20">
    <property type="match status" value="1"/>
</dbReference>
<dbReference type="SUPFAM" id="SSF57997">
    <property type="entry name" value="Tropomyosin"/>
    <property type="match status" value="1"/>
</dbReference>
<evidence type="ECO:0000313" key="6">
    <source>
        <dbReference type="EMBL" id="KAK8882289.1"/>
    </source>
</evidence>
<evidence type="ECO:0000256" key="2">
    <source>
        <dbReference type="PIRNR" id="PIRNR005719"/>
    </source>
</evidence>
<protein>
    <recommendedName>
        <fullName evidence="2">Structural maintenance of chromosomes protein</fullName>
    </recommendedName>
</protein>
<dbReference type="SUPFAM" id="SSF75553">
    <property type="entry name" value="Smc hinge domain"/>
    <property type="match status" value="1"/>
</dbReference>
<dbReference type="Gene3D" id="1.20.5.340">
    <property type="match status" value="1"/>
</dbReference>
<evidence type="ECO:0000256" key="3">
    <source>
        <dbReference type="SAM" id="Coils"/>
    </source>
</evidence>
<evidence type="ECO:0000313" key="7">
    <source>
        <dbReference type="Proteomes" id="UP001470230"/>
    </source>
</evidence>
<dbReference type="Pfam" id="PF13304">
    <property type="entry name" value="AAA_21"/>
    <property type="match status" value="1"/>
</dbReference>
<gene>
    <name evidence="6" type="ORF">M9Y10_044931</name>
</gene>
<evidence type="ECO:0000256" key="1">
    <source>
        <dbReference type="ARBA" id="ARBA00023054"/>
    </source>
</evidence>